<sequence>MKKNLDTKTFEQLMAEADELIQQLNSDVIKEMEEEHRIQFEHHTQRLEKIKSEVQSGMGNKETTEINHGANGMNEAIQDIVKAMQNLKNKIF</sequence>
<evidence type="ECO:0000313" key="2">
    <source>
        <dbReference type="Proteomes" id="UP000663720"/>
    </source>
</evidence>
<gene>
    <name evidence="1" type="ORF">dnl_41950</name>
</gene>
<keyword evidence="2" id="KW-1185">Reference proteome</keyword>
<dbReference type="KEGG" id="dli:dnl_41950"/>
<reference evidence="1" key="1">
    <citation type="journal article" date="2021" name="Microb. Physiol.">
        <title>Proteogenomic Insights into the Physiology of Marine, Sulfate-Reducing, Filamentous Desulfonema limicola and Desulfonema magnum.</title>
        <authorList>
            <person name="Schnaars V."/>
            <person name="Wohlbrand L."/>
            <person name="Scheve S."/>
            <person name="Hinrichs C."/>
            <person name="Reinhardt R."/>
            <person name="Rabus R."/>
        </authorList>
    </citation>
    <scope>NUCLEOTIDE SEQUENCE</scope>
    <source>
        <strain evidence="1">5ac10</strain>
    </source>
</reference>
<evidence type="ECO:0000313" key="1">
    <source>
        <dbReference type="EMBL" id="QTA81844.1"/>
    </source>
</evidence>
<dbReference type="Proteomes" id="UP000663720">
    <property type="component" value="Chromosome"/>
</dbReference>
<dbReference type="AlphaFoldDB" id="A0A975BA51"/>
<accession>A0A975BA51</accession>
<name>A0A975BA51_9BACT</name>
<proteinExistence type="predicted"/>
<dbReference type="EMBL" id="CP061799">
    <property type="protein sequence ID" value="QTA81844.1"/>
    <property type="molecule type" value="Genomic_DNA"/>
</dbReference>
<protein>
    <submittedName>
        <fullName evidence="1">Uncharacterized protein</fullName>
    </submittedName>
</protein>
<dbReference type="RefSeq" id="WP_207687829.1">
    <property type="nucleotide sequence ID" value="NZ_CP061799.1"/>
</dbReference>
<organism evidence="1 2">
    <name type="scientific">Desulfonema limicola</name>
    <dbReference type="NCBI Taxonomy" id="45656"/>
    <lineage>
        <taxon>Bacteria</taxon>
        <taxon>Pseudomonadati</taxon>
        <taxon>Thermodesulfobacteriota</taxon>
        <taxon>Desulfobacteria</taxon>
        <taxon>Desulfobacterales</taxon>
        <taxon>Desulfococcaceae</taxon>
        <taxon>Desulfonema</taxon>
    </lineage>
</organism>